<dbReference type="PROSITE" id="PS51257">
    <property type="entry name" value="PROKAR_LIPOPROTEIN"/>
    <property type="match status" value="1"/>
</dbReference>
<dbReference type="STRING" id="869754.A0A1A0GZ83"/>
<evidence type="ECO:0000256" key="3">
    <source>
        <dbReference type="ARBA" id="ARBA00022679"/>
    </source>
</evidence>
<dbReference type="InterPro" id="IPR026590">
    <property type="entry name" value="Ssirtuin_cat_dom"/>
</dbReference>
<organism evidence="12 13">
    <name type="scientific">Metschnikowia bicuspidata var. bicuspidata NRRL YB-4993</name>
    <dbReference type="NCBI Taxonomy" id="869754"/>
    <lineage>
        <taxon>Eukaryota</taxon>
        <taxon>Fungi</taxon>
        <taxon>Dikarya</taxon>
        <taxon>Ascomycota</taxon>
        <taxon>Saccharomycotina</taxon>
        <taxon>Pichiomycetes</taxon>
        <taxon>Metschnikowiaceae</taxon>
        <taxon>Metschnikowia</taxon>
    </lineage>
</organism>
<keyword evidence="6 8" id="KW-0520">NAD</keyword>
<evidence type="ECO:0000256" key="8">
    <source>
        <dbReference type="PIRSR" id="PIRSR037938-2"/>
    </source>
</evidence>
<dbReference type="RefSeq" id="XP_018709304.1">
    <property type="nucleotide sequence ID" value="XM_018855338.1"/>
</dbReference>
<feature type="binding site" evidence="8">
    <location>
        <begin position="28"/>
        <end position="32"/>
    </location>
    <ligand>
        <name>NAD(+)</name>
        <dbReference type="ChEBI" id="CHEBI:57540"/>
    </ligand>
</feature>
<feature type="non-terminal residue" evidence="12">
    <location>
        <position position="288"/>
    </location>
</feature>
<evidence type="ECO:0000256" key="5">
    <source>
        <dbReference type="ARBA" id="ARBA00022833"/>
    </source>
</evidence>
<dbReference type="PANTHER" id="PTHR11085:SF6">
    <property type="entry name" value="NAD-DEPENDENT PROTEIN DEACETYLASE SIRTUIN-2"/>
    <property type="match status" value="1"/>
</dbReference>
<dbReference type="InterPro" id="IPR003000">
    <property type="entry name" value="Sirtuin"/>
</dbReference>
<keyword evidence="5 9" id="KW-0862">Zinc</keyword>
<reference evidence="12 13" key="1">
    <citation type="submission" date="2016-05" db="EMBL/GenBank/DDBJ databases">
        <title>Comparative genomics of biotechnologically important yeasts.</title>
        <authorList>
            <consortium name="DOE Joint Genome Institute"/>
            <person name="Riley R."/>
            <person name="Haridas S."/>
            <person name="Wolfe K.H."/>
            <person name="Lopes M.R."/>
            <person name="Hittinger C.T."/>
            <person name="Goker M."/>
            <person name="Salamov A."/>
            <person name="Wisecaver J."/>
            <person name="Long T.M."/>
            <person name="Aerts A.L."/>
            <person name="Barry K."/>
            <person name="Choi C."/>
            <person name="Clum A."/>
            <person name="Coughlan A.Y."/>
            <person name="Deshpande S."/>
            <person name="Douglass A.P."/>
            <person name="Hanson S.J."/>
            <person name="Klenk H.-P."/>
            <person name="LaButti K."/>
            <person name="Lapidus A."/>
            <person name="Lindquist E."/>
            <person name="Lipzen A."/>
            <person name="Meier-kolthoff J.P."/>
            <person name="Ohm R.A."/>
            <person name="Otillar R.P."/>
            <person name="Pangilinan J."/>
            <person name="Peng Y."/>
            <person name="Rokas A."/>
            <person name="Rosa C.A."/>
            <person name="Scheuner C."/>
            <person name="Sibirny A.A."/>
            <person name="Slot J.C."/>
            <person name="Stielow J.B."/>
            <person name="Sun H."/>
            <person name="Kurtzman C.P."/>
            <person name="Blackwell M."/>
            <person name="Grigoriev I.V."/>
            <person name="Jeffries T.W."/>
        </authorList>
    </citation>
    <scope>NUCLEOTIDE SEQUENCE [LARGE SCALE GENOMIC DNA]</scope>
    <source>
        <strain evidence="12 13">NRRL YB-4993</strain>
    </source>
</reference>
<dbReference type="GO" id="GO:0045950">
    <property type="term" value="P:negative regulation of mitotic recombination"/>
    <property type="evidence" value="ECO:0007669"/>
    <property type="project" value="EnsemblFungi"/>
</dbReference>
<feature type="domain" description="Deacetylase sirtuin-type" evidence="11">
    <location>
        <begin position="2"/>
        <end position="267"/>
    </location>
</feature>
<dbReference type="GO" id="GO:0005737">
    <property type="term" value="C:cytoplasm"/>
    <property type="evidence" value="ECO:0007669"/>
    <property type="project" value="EnsemblFungi"/>
</dbReference>
<dbReference type="GO" id="GO:0046872">
    <property type="term" value="F:metal ion binding"/>
    <property type="evidence" value="ECO:0007669"/>
    <property type="project" value="UniProtKB-KW"/>
</dbReference>
<keyword evidence="3" id="KW-0808">Transferase</keyword>
<evidence type="ECO:0000313" key="12">
    <source>
        <dbReference type="EMBL" id="OBA17007.1"/>
    </source>
</evidence>
<dbReference type="Gene3D" id="3.30.1600.10">
    <property type="entry name" value="SIR2/SIRT2 'Small Domain"/>
    <property type="match status" value="1"/>
</dbReference>
<keyword evidence="13" id="KW-1185">Reference proteome</keyword>
<dbReference type="GO" id="GO:0005721">
    <property type="term" value="C:pericentric heterochromatin"/>
    <property type="evidence" value="ECO:0007669"/>
    <property type="project" value="EnsemblFungi"/>
</dbReference>
<evidence type="ECO:0000313" key="13">
    <source>
        <dbReference type="Proteomes" id="UP000092555"/>
    </source>
</evidence>
<dbReference type="GO" id="GO:0005634">
    <property type="term" value="C:nucleus"/>
    <property type="evidence" value="ECO:0007669"/>
    <property type="project" value="EnsemblFungi"/>
</dbReference>
<accession>A0A1A0GZ83</accession>
<keyword evidence="4 9" id="KW-0479">Metal-binding</keyword>
<feature type="binding site" evidence="8">
    <location>
        <begin position="207"/>
        <end position="208"/>
    </location>
    <ligand>
        <name>NAD(+)</name>
        <dbReference type="ChEBI" id="CHEBI:57540"/>
    </ligand>
</feature>
<dbReference type="PANTHER" id="PTHR11085">
    <property type="entry name" value="NAD-DEPENDENT PROTEIN DEACYLASE SIRTUIN-5, MITOCHONDRIAL-RELATED"/>
    <property type="match status" value="1"/>
</dbReference>
<proteinExistence type="inferred from homology"/>
<evidence type="ECO:0000256" key="4">
    <source>
        <dbReference type="ARBA" id="ARBA00022723"/>
    </source>
</evidence>
<protein>
    <recommendedName>
        <fullName evidence="2">protein acetyllysine N-acetyltransferase</fullName>
        <ecNumber evidence="2">2.3.1.286</ecNumber>
    </recommendedName>
</protein>
<evidence type="ECO:0000256" key="6">
    <source>
        <dbReference type="ARBA" id="ARBA00023027"/>
    </source>
</evidence>
<dbReference type="InterPro" id="IPR017328">
    <property type="entry name" value="Sirtuin_class_I"/>
</dbReference>
<dbReference type="GO" id="GO:0000183">
    <property type="term" value="P:rDNA heterochromatin formation"/>
    <property type="evidence" value="ECO:0007669"/>
    <property type="project" value="EnsemblFungi"/>
</dbReference>
<evidence type="ECO:0000256" key="1">
    <source>
        <dbReference type="ARBA" id="ARBA00006924"/>
    </source>
</evidence>
<dbReference type="GO" id="GO:0046970">
    <property type="term" value="F:histone H4K16 deacetylase activity, NAD-dependent"/>
    <property type="evidence" value="ECO:0007669"/>
    <property type="project" value="EnsemblFungi"/>
</dbReference>
<sequence>MPLPLEKQLVPLIKALQEKKKVTFFLGAGISTSCGIPDFRSPKTGLYANLKRLNLPYPEAVFDIDYFRENPKAFYTLCDELYPGKFFPSKFHFLLKLVHDNDLLARIYTQNIDTMESLVGIHPDKIVAAHGSFATNHCIECAEPMETEDLVKLMGDKSVNDGIPQCGKCKGYVKPDIVFFGEALPVRFFDMWEEDCDNVDIAIVAGTSLTVYPFAGLPAECHKTSLRVLVNNEVVGDFKTKKRKTDLLITNDCDVVAETIAKELGWEQQLQKLISEEKKKFDAKSKTS</sequence>
<dbReference type="Gene3D" id="3.40.50.1220">
    <property type="entry name" value="TPP-binding domain"/>
    <property type="match status" value="1"/>
</dbReference>
<comment type="similarity">
    <text evidence="1">Belongs to the sirtuin family. Class I subfamily.</text>
</comment>
<dbReference type="GO" id="GO:0033553">
    <property type="term" value="C:rDNA heterochromatin"/>
    <property type="evidence" value="ECO:0007669"/>
    <property type="project" value="EnsemblFungi"/>
</dbReference>
<comment type="caution">
    <text evidence="12">The sequence shown here is derived from an EMBL/GenBank/DDBJ whole genome shotgun (WGS) entry which is preliminary data.</text>
</comment>
<feature type="binding site" evidence="8">
    <location>
        <begin position="38"/>
        <end position="40"/>
    </location>
    <ligand>
        <name>NAD(+)</name>
        <dbReference type="ChEBI" id="CHEBI:57540"/>
    </ligand>
</feature>
<dbReference type="PROSITE" id="PS50305">
    <property type="entry name" value="SIRTUIN"/>
    <property type="match status" value="1"/>
</dbReference>
<gene>
    <name evidence="12" type="ORF">METBIDRAFT_27572</name>
</gene>
<dbReference type="GO" id="GO:0031508">
    <property type="term" value="P:pericentric heterochromatin formation"/>
    <property type="evidence" value="ECO:0007669"/>
    <property type="project" value="EnsemblFungi"/>
</dbReference>
<evidence type="ECO:0000256" key="9">
    <source>
        <dbReference type="PIRSR" id="PIRSR037938-3"/>
    </source>
</evidence>
<dbReference type="GO" id="GO:0070403">
    <property type="term" value="F:NAD+ binding"/>
    <property type="evidence" value="ECO:0007669"/>
    <property type="project" value="InterPro"/>
</dbReference>
<dbReference type="EMBL" id="LXTC01000010">
    <property type="protein sequence ID" value="OBA17007.1"/>
    <property type="molecule type" value="Genomic_DNA"/>
</dbReference>
<feature type="active site" description="Proton acceptor" evidence="7 10">
    <location>
        <position position="130"/>
    </location>
</feature>
<feature type="binding site" evidence="9 10">
    <location>
        <position position="166"/>
    </location>
    <ligand>
        <name>Zn(2+)</name>
        <dbReference type="ChEBI" id="CHEBI:29105"/>
    </ligand>
</feature>
<evidence type="ECO:0000259" key="11">
    <source>
        <dbReference type="PROSITE" id="PS50305"/>
    </source>
</evidence>
<feature type="binding site" evidence="9 10">
    <location>
        <position position="141"/>
    </location>
    <ligand>
        <name>Zn(2+)</name>
        <dbReference type="ChEBI" id="CHEBI:29105"/>
    </ligand>
</feature>
<name>A0A1A0GZ83_9ASCO</name>
<evidence type="ECO:0000256" key="2">
    <source>
        <dbReference type="ARBA" id="ARBA00012928"/>
    </source>
</evidence>
<dbReference type="GO" id="GO:0099115">
    <property type="term" value="C:chromosome, subtelomeric region"/>
    <property type="evidence" value="ECO:0007669"/>
    <property type="project" value="EnsemblFungi"/>
</dbReference>
<dbReference type="OrthoDB" id="420264at2759"/>
<feature type="binding site" evidence="8">
    <location>
        <begin position="231"/>
        <end position="233"/>
    </location>
    <ligand>
        <name>NAD(+)</name>
        <dbReference type="ChEBI" id="CHEBI:57540"/>
    </ligand>
</feature>
<dbReference type="SUPFAM" id="SSF52467">
    <property type="entry name" value="DHS-like NAD/FAD-binding domain"/>
    <property type="match status" value="1"/>
</dbReference>
<dbReference type="InterPro" id="IPR029035">
    <property type="entry name" value="DHS-like_NAD/FAD-binding_dom"/>
</dbReference>
<evidence type="ECO:0000256" key="10">
    <source>
        <dbReference type="PROSITE-ProRule" id="PRU00236"/>
    </source>
</evidence>
<dbReference type="InterPro" id="IPR050134">
    <property type="entry name" value="NAD-dep_sirtuin_deacylases"/>
</dbReference>
<dbReference type="Proteomes" id="UP000092555">
    <property type="component" value="Unassembled WGS sequence"/>
</dbReference>
<feature type="binding site" evidence="8">
    <location>
        <begin position="110"/>
        <end position="113"/>
    </location>
    <ligand>
        <name>NAD(+)</name>
        <dbReference type="ChEBI" id="CHEBI:57540"/>
    </ligand>
</feature>
<dbReference type="PIRSF" id="PIRSF037938">
    <property type="entry name" value="SIR2_euk"/>
    <property type="match status" value="1"/>
</dbReference>
<feature type="binding site" evidence="8">
    <location>
        <position position="253"/>
    </location>
    <ligand>
        <name>NAD(+)</name>
        <dbReference type="ChEBI" id="CHEBI:57540"/>
    </ligand>
</feature>
<dbReference type="GeneID" id="30028314"/>
<dbReference type="GO" id="GO:0031934">
    <property type="term" value="C:mating-type region heterochromatin"/>
    <property type="evidence" value="ECO:0007669"/>
    <property type="project" value="EnsemblFungi"/>
</dbReference>
<comment type="cofactor">
    <cofactor evidence="9">
        <name>Zn(2+)</name>
        <dbReference type="ChEBI" id="CHEBI:29105"/>
    </cofactor>
    <text evidence="9">Binds 1 zinc ion per subunit.</text>
</comment>
<feature type="binding site" evidence="9 10">
    <location>
        <position position="138"/>
    </location>
    <ligand>
        <name>Zn(2+)</name>
        <dbReference type="ChEBI" id="CHEBI:29105"/>
    </ligand>
</feature>
<dbReference type="EC" id="2.3.1.286" evidence="2"/>
<dbReference type="Pfam" id="PF02146">
    <property type="entry name" value="SIR2"/>
    <property type="match status" value="1"/>
</dbReference>
<feature type="binding site" evidence="9 10">
    <location>
        <position position="169"/>
    </location>
    <ligand>
        <name>Zn(2+)</name>
        <dbReference type="ChEBI" id="CHEBI:29105"/>
    </ligand>
</feature>
<dbReference type="InterPro" id="IPR026591">
    <property type="entry name" value="Sirtuin_cat_small_dom_sf"/>
</dbReference>
<evidence type="ECO:0000256" key="7">
    <source>
        <dbReference type="PIRSR" id="PIRSR037938-1"/>
    </source>
</evidence>
<dbReference type="AlphaFoldDB" id="A0A1A0GZ83"/>